<dbReference type="OrthoDB" id="1742084at2759"/>
<keyword evidence="7" id="KW-0539">Nucleus</keyword>
<keyword evidence="5 8" id="KW-0103">Bromodomain</keyword>
<feature type="compositionally biased region" description="Polar residues" evidence="9">
    <location>
        <begin position="337"/>
        <end position="373"/>
    </location>
</feature>
<dbReference type="PANTHER" id="PTHR16062:SF19">
    <property type="entry name" value="PROTEIN POLYBROMO-1"/>
    <property type="match status" value="1"/>
</dbReference>
<dbReference type="Gene3D" id="1.20.920.10">
    <property type="entry name" value="Bromodomain-like"/>
    <property type="match status" value="1"/>
</dbReference>
<evidence type="ECO:0000256" key="9">
    <source>
        <dbReference type="SAM" id="MobiDB-lite"/>
    </source>
</evidence>
<dbReference type="InterPro" id="IPR037382">
    <property type="entry name" value="Rsc/polybromo"/>
</dbReference>
<dbReference type="GO" id="GO:0003682">
    <property type="term" value="F:chromatin binding"/>
    <property type="evidence" value="ECO:0007669"/>
    <property type="project" value="InterPro"/>
</dbReference>
<proteinExistence type="predicted"/>
<dbReference type="Proteomes" id="UP000886523">
    <property type="component" value="Unassembled WGS sequence"/>
</dbReference>
<evidence type="ECO:0000256" key="3">
    <source>
        <dbReference type="ARBA" id="ARBA00022853"/>
    </source>
</evidence>
<evidence type="ECO:0000256" key="6">
    <source>
        <dbReference type="ARBA" id="ARBA00023163"/>
    </source>
</evidence>
<evidence type="ECO:0000256" key="2">
    <source>
        <dbReference type="ARBA" id="ARBA00022737"/>
    </source>
</evidence>
<accession>A0A9P6DQF3</accession>
<dbReference type="PRINTS" id="PR00503">
    <property type="entry name" value="BROMODOMAIN"/>
</dbReference>
<dbReference type="SUPFAM" id="SSF47370">
    <property type="entry name" value="Bromodomain"/>
    <property type="match status" value="1"/>
</dbReference>
<dbReference type="GO" id="GO:0006338">
    <property type="term" value="P:chromatin remodeling"/>
    <property type="evidence" value="ECO:0007669"/>
    <property type="project" value="InterPro"/>
</dbReference>
<name>A0A9P6DQF3_9AGAM</name>
<keyword evidence="10" id="KW-0472">Membrane</keyword>
<evidence type="ECO:0008006" key="15">
    <source>
        <dbReference type="Google" id="ProtNLM"/>
    </source>
</evidence>
<reference evidence="13" key="1">
    <citation type="journal article" date="2020" name="Nat. Commun.">
        <title>Large-scale genome sequencing of mycorrhizal fungi provides insights into the early evolution of symbiotic traits.</title>
        <authorList>
            <person name="Miyauchi S."/>
            <person name="Kiss E."/>
            <person name="Kuo A."/>
            <person name="Drula E."/>
            <person name="Kohler A."/>
            <person name="Sanchez-Garcia M."/>
            <person name="Morin E."/>
            <person name="Andreopoulos B."/>
            <person name="Barry K.W."/>
            <person name="Bonito G."/>
            <person name="Buee M."/>
            <person name="Carver A."/>
            <person name="Chen C."/>
            <person name="Cichocki N."/>
            <person name="Clum A."/>
            <person name="Culley D."/>
            <person name="Crous P.W."/>
            <person name="Fauchery L."/>
            <person name="Girlanda M."/>
            <person name="Hayes R.D."/>
            <person name="Keri Z."/>
            <person name="LaButti K."/>
            <person name="Lipzen A."/>
            <person name="Lombard V."/>
            <person name="Magnuson J."/>
            <person name="Maillard F."/>
            <person name="Murat C."/>
            <person name="Nolan M."/>
            <person name="Ohm R.A."/>
            <person name="Pangilinan J."/>
            <person name="Pereira M.F."/>
            <person name="Perotto S."/>
            <person name="Peter M."/>
            <person name="Pfister S."/>
            <person name="Riley R."/>
            <person name="Sitrit Y."/>
            <person name="Stielow J.B."/>
            <person name="Szollosi G."/>
            <person name="Zifcakova L."/>
            <person name="Stursova M."/>
            <person name="Spatafora J.W."/>
            <person name="Tedersoo L."/>
            <person name="Vaario L.M."/>
            <person name="Yamada A."/>
            <person name="Yan M."/>
            <person name="Wang P."/>
            <person name="Xu J."/>
            <person name="Bruns T."/>
            <person name="Baldrian P."/>
            <person name="Vilgalys R."/>
            <person name="Dunand C."/>
            <person name="Henrissat B."/>
            <person name="Grigoriev I.V."/>
            <person name="Hibbett D."/>
            <person name="Nagy L.G."/>
            <person name="Martin F.M."/>
        </authorList>
    </citation>
    <scope>NUCLEOTIDE SEQUENCE</scope>
    <source>
        <strain evidence="13">UP504</strain>
    </source>
</reference>
<feature type="transmembrane region" description="Helical" evidence="10">
    <location>
        <begin position="930"/>
        <end position="954"/>
    </location>
</feature>
<dbReference type="SMART" id="SM00297">
    <property type="entry name" value="BROMO"/>
    <property type="match status" value="1"/>
</dbReference>
<feature type="region of interest" description="Disordered" evidence="9">
    <location>
        <begin position="807"/>
        <end position="846"/>
    </location>
</feature>
<evidence type="ECO:0000256" key="1">
    <source>
        <dbReference type="ARBA" id="ARBA00004123"/>
    </source>
</evidence>
<dbReference type="GO" id="GO:0016586">
    <property type="term" value="C:RSC-type complex"/>
    <property type="evidence" value="ECO:0007669"/>
    <property type="project" value="InterPro"/>
</dbReference>
<dbReference type="EMBL" id="MU129084">
    <property type="protein sequence ID" value="KAF9507324.1"/>
    <property type="molecule type" value="Genomic_DNA"/>
</dbReference>
<comment type="subcellular location">
    <subcellularLocation>
        <location evidence="1">Nucleus</location>
    </subcellularLocation>
</comment>
<feature type="region of interest" description="Disordered" evidence="9">
    <location>
        <begin position="965"/>
        <end position="1021"/>
    </location>
</feature>
<evidence type="ECO:0000256" key="5">
    <source>
        <dbReference type="ARBA" id="ARBA00023117"/>
    </source>
</evidence>
<feature type="region of interest" description="Disordered" evidence="9">
    <location>
        <begin position="109"/>
        <end position="156"/>
    </location>
</feature>
<feature type="compositionally biased region" description="Basic and acidic residues" evidence="9">
    <location>
        <begin position="815"/>
        <end position="825"/>
    </location>
</feature>
<comment type="caution">
    <text evidence="13">The sequence shown here is derived from an EMBL/GenBank/DDBJ whole genome shotgun (WGS) entry which is preliminary data.</text>
</comment>
<evidence type="ECO:0000259" key="11">
    <source>
        <dbReference type="PROSITE" id="PS50014"/>
    </source>
</evidence>
<feature type="region of interest" description="Disordered" evidence="9">
    <location>
        <begin position="578"/>
        <end position="599"/>
    </location>
</feature>
<feature type="domain" description="Bromo" evidence="11">
    <location>
        <begin position="24"/>
        <end position="94"/>
    </location>
</feature>
<keyword evidence="3" id="KW-0156">Chromatin regulator</keyword>
<organism evidence="13 14">
    <name type="scientific">Hydnum rufescens UP504</name>
    <dbReference type="NCBI Taxonomy" id="1448309"/>
    <lineage>
        <taxon>Eukaryota</taxon>
        <taxon>Fungi</taxon>
        <taxon>Dikarya</taxon>
        <taxon>Basidiomycota</taxon>
        <taxon>Agaricomycotina</taxon>
        <taxon>Agaricomycetes</taxon>
        <taxon>Cantharellales</taxon>
        <taxon>Hydnaceae</taxon>
        <taxon>Hydnum</taxon>
    </lineage>
</organism>
<dbReference type="Pfam" id="PF01426">
    <property type="entry name" value="BAH"/>
    <property type="match status" value="1"/>
</dbReference>
<keyword evidence="4" id="KW-0805">Transcription regulation</keyword>
<dbReference type="AlphaFoldDB" id="A0A9P6DQF3"/>
<keyword evidence="10" id="KW-1133">Transmembrane helix</keyword>
<evidence type="ECO:0000259" key="12">
    <source>
        <dbReference type="PROSITE" id="PS51038"/>
    </source>
</evidence>
<keyword evidence="6" id="KW-0804">Transcription</keyword>
<keyword evidence="2" id="KW-0677">Repeat</keyword>
<protein>
    <recommendedName>
        <fullName evidence="15">Bromo domain-containing protein</fullName>
    </recommendedName>
</protein>
<dbReference type="InterPro" id="IPR001487">
    <property type="entry name" value="Bromodomain"/>
</dbReference>
<dbReference type="InterPro" id="IPR001025">
    <property type="entry name" value="BAH_dom"/>
</dbReference>
<evidence type="ECO:0000313" key="14">
    <source>
        <dbReference type="Proteomes" id="UP000886523"/>
    </source>
</evidence>
<dbReference type="Gene3D" id="2.30.30.490">
    <property type="match status" value="1"/>
</dbReference>
<feature type="domain" description="BAH" evidence="12">
    <location>
        <begin position="403"/>
        <end position="549"/>
    </location>
</feature>
<dbReference type="Pfam" id="PF00439">
    <property type="entry name" value="Bromodomain"/>
    <property type="match status" value="1"/>
</dbReference>
<dbReference type="PANTHER" id="PTHR16062">
    <property type="entry name" value="SWI/SNF-RELATED"/>
    <property type="match status" value="1"/>
</dbReference>
<feature type="compositionally biased region" description="Low complexity" evidence="9">
    <location>
        <begin position="122"/>
        <end position="133"/>
    </location>
</feature>
<feature type="compositionally biased region" description="Basic and acidic residues" evidence="9">
    <location>
        <begin position="1011"/>
        <end position="1021"/>
    </location>
</feature>
<dbReference type="PROSITE" id="PS50014">
    <property type="entry name" value="BROMODOMAIN_2"/>
    <property type="match status" value="1"/>
</dbReference>
<keyword evidence="14" id="KW-1185">Reference proteome</keyword>
<evidence type="ECO:0000256" key="4">
    <source>
        <dbReference type="ARBA" id="ARBA00023015"/>
    </source>
</evidence>
<dbReference type="PROSITE" id="PS51038">
    <property type="entry name" value="BAH"/>
    <property type="match status" value="1"/>
</dbReference>
<evidence type="ECO:0000256" key="10">
    <source>
        <dbReference type="SAM" id="Phobius"/>
    </source>
</evidence>
<dbReference type="GO" id="GO:0006368">
    <property type="term" value="P:transcription elongation by RNA polymerase II"/>
    <property type="evidence" value="ECO:0007669"/>
    <property type="project" value="TreeGrafter"/>
</dbReference>
<evidence type="ECO:0000256" key="7">
    <source>
        <dbReference type="ARBA" id="ARBA00023242"/>
    </source>
</evidence>
<evidence type="ECO:0000256" key="8">
    <source>
        <dbReference type="PROSITE-ProRule" id="PRU00035"/>
    </source>
</evidence>
<keyword evidence="10" id="KW-0812">Transmembrane</keyword>
<sequence>MAINATQKQEILQVLDMLYTYSVGRRTLSAMFKDLPDPQAWPAYYEVIPQPRSLETVKVAVEKDKFRNIDDVRSDLELIFANALHFNEEGSVISLDAKTLQGVLEHTWSNQPSLQRPAAKNPASTASTTSPPAGSNMAQTLPMSAGTPAPQDEEMDPNLEILVRRTEAKMEIWAGPVGGEGMGWMAPIKQADPHARYLEIISLLKNYRVAATGDRPADALEKLPESTNILFLYHNDPISFALIESRAHGKFYGNAQSYDIDLFRLFEKGRRTYQGDPLKRDDYGRVLLLQRMWQHLTSPHATSTPAMTRAHANFASISAGPGTAKAHRSADWGSGPGPTTNPSDRVSNSPSTEETAVNATSGSSNPGSTQSHNLRFPPKDSVTTFRIPSKDRDFTEKAVYKGCTYQIGDYVHLINPDDASRPIVGHIFRTFIPRGKHGSQGVSVCWYNLPEQTVHSRNRTFYENEVLKTGLVHPFIMFSSYLFAFLCASNLKGQFADHTIEDILEKIGCQFLTKHIRGRPLPPLWHPGWPLYVCDQRYNDRDRAFVRIKNWASCIPEEIRSANFMPIQLFDETGQNRTVPPRKVKSPFLKGVKGPGMIGEEGKVEKARPVKDGGSFLNSSITRGGSGSNATADAANGAAAITVDLGSTTEVGANINKPKRHYTKRGTIKGMPGVPSTPVMRDPSTKMLGGQALDTSESGLGPAGSTINLSFQNFPATAYQNTPKPHHQHKRRIDDRSIITAAGGMAYLSGAKIDTLPKETASKFDRDPKTGHILWFSGAPIDITPPTAYKPRHSLAYLNFLAQKRETAMSGRGSESPRHENHNDPGDSGTEGTDGQDVKRRKIDGGDEGKVARCMSEKSALVCTKGQLLDEWRVISDGSVHRVLPFGTRDVAVRGGGFGAGAAQEVLVRRMEAVSREWPLLYSFLVRLSFAPTLIFTQLFAIMLGTVGLGGYFLMYKAGKNAAEDPNRSLRVSSPFERPSNPRRIIGGEWRARNTTRNSHHNDDSGSPFKKTRDQEGSDLE</sequence>
<evidence type="ECO:0000313" key="13">
    <source>
        <dbReference type="EMBL" id="KAF9507324.1"/>
    </source>
</evidence>
<dbReference type="InterPro" id="IPR036427">
    <property type="entry name" value="Bromodomain-like_sf"/>
</dbReference>
<feature type="region of interest" description="Disordered" evidence="9">
    <location>
        <begin position="319"/>
        <end position="382"/>
    </location>
</feature>
<dbReference type="InterPro" id="IPR043151">
    <property type="entry name" value="BAH_sf"/>
</dbReference>
<dbReference type="CDD" id="cd04369">
    <property type="entry name" value="Bromodomain"/>
    <property type="match status" value="1"/>
</dbReference>
<gene>
    <name evidence="13" type="ORF">BS47DRAFT_1488923</name>
</gene>